<name>A0AAD9NL32_RIDPI</name>
<dbReference type="InterPro" id="IPR002347">
    <property type="entry name" value="SDR_fam"/>
</dbReference>
<comment type="similarity">
    <text evidence="1 3">Belongs to the short-chain dehydrogenases/reductases (SDR) family.</text>
</comment>
<keyword evidence="2" id="KW-0560">Oxidoreductase</keyword>
<dbReference type="GO" id="GO:0016616">
    <property type="term" value="F:oxidoreductase activity, acting on the CH-OH group of donors, NAD or NADP as acceptor"/>
    <property type="evidence" value="ECO:0007669"/>
    <property type="project" value="UniProtKB-ARBA"/>
</dbReference>
<dbReference type="PANTHER" id="PTHR43115:SF4">
    <property type="entry name" value="DEHYDROGENASE_REDUCTASE SDR FAMILY MEMBER 11"/>
    <property type="match status" value="1"/>
</dbReference>
<dbReference type="PRINTS" id="PR00081">
    <property type="entry name" value="GDHRDH"/>
</dbReference>
<dbReference type="EMBL" id="JAODUO010000953">
    <property type="protein sequence ID" value="KAK2172523.1"/>
    <property type="molecule type" value="Genomic_DNA"/>
</dbReference>
<dbReference type="Gene3D" id="3.40.50.720">
    <property type="entry name" value="NAD(P)-binding Rossmann-like Domain"/>
    <property type="match status" value="1"/>
</dbReference>
<evidence type="ECO:0000256" key="1">
    <source>
        <dbReference type="ARBA" id="ARBA00006484"/>
    </source>
</evidence>
<keyword evidence="5" id="KW-1185">Reference proteome</keyword>
<dbReference type="PANTHER" id="PTHR43115">
    <property type="entry name" value="DEHYDROGENASE/REDUCTASE SDR FAMILY MEMBER 11"/>
    <property type="match status" value="1"/>
</dbReference>
<dbReference type="FunFam" id="3.40.50.720:FF:000047">
    <property type="entry name" value="NADP-dependent L-serine/L-allo-threonine dehydrogenase"/>
    <property type="match status" value="1"/>
</dbReference>
<protein>
    <recommendedName>
        <fullName evidence="6">Dehydrogenase/reductase SDR family member 11</fullName>
    </recommendedName>
</protein>
<evidence type="ECO:0000313" key="5">
    <source>
        <dbReference type="Proteomes" id="UP001209878"/>
    </source>
</evidence>
<dbReference type="InterPro" id="IPR020904">
    <property type="entry name" value="Sc_DH/Rdtase_CS"/>
</dbReference>
<evidence type="ECO:0000256" key="3">
    <source>
        <dbReference type="RuleBase" id="RU000363"/>
    </source>
</evidence>
<gene>
    <name evidence="4" type="ORF">NP493_955g00036</name>
</gene>
<dbReference type="PROSITE" id="PS00061">
    <property type="entry name" value="ADH_SHORT"/>
    <property type="match status" value="1"/>
</dbReference>
<dbReference type="Proteomes" id="UP001209878">
    <property type="component" value="Unassembled WGS sequence"/>
</dbReference>
<proteinExistence type="inferred from homology"/>
<dbReference type="AlphaFoldDB" id="A0AAD9NL32"/>
<evidence type="ECO:0000256" key="2">
    <source>
        <dbReference type="ARBA" id="ARBA00023002"/>
    </source>
</evidence>
<evidence type="ECO:0000313" key="4">
    <source>
        <dbReference type="EMBL" id="KAK2172523.1"/>
    </source>
</evidence>
<accession>A0AAD9NL32</accession>
<dbReference type="SUPFAM" id="SSF51735">
    <property type="entry name" value="NAD(P)-binding Rossmann-fold domains"/>
    <property type="match status" value="1"/>
</dbReference>
<dbReference type="Pfam" id="PF00106">
    <property type="entry name" value="adh_short"/>
    <property type="match status" value="1"/>
</dbReference>
<sequence>MERWAGRVALVTGASSGIGAAIALALLNRDMKVVGCARNVDNVQALSSKMREGSKGSLTVVHCDLRNHDDITSMFEQIRSEFGILHLCVNAAGLSKDAPLLSGDTDSWKEMLDVNVLAVSICTREAVTLMRDSGVDDGHIFNVCSMAGHRPLNNKMNSFYGATKYAVRALTEGVRAELRGLKSHIRVTEISPGLVETEFFVRLGGEQFSQKIFKNLKV</sequence>
<dbReference type="PRINTS" id="PR00080">
    <property type="entry name" value="SDRFAMILY"/>
</dbReference>
<organism evidence="4 5">
    <name type="scientific">Ridgeia piscesae</name>
    <name type="common">Tubeworm</name>
    <dbReference type="NCBI Taxonomy" id="27915"/>
    <lineage>
        <taxon>Eukaryota</taxon>
        <taxon>Metazoa</taxon>
        <taxon>Spiralia</taxon>
        <taxon>Lophotrochozoa</taxon>
        <taxon>Annelida</taxon>
        <taxon>Polychaeta</taxon>
        <taxon>Sedentaria</taxon>
        <taxon>Canalipalpata</taxon>
        <taxon>Sabellida</taxon>
        <taxon>Siboglinidae</taxon>
        <taxon>Ridgeia</taxon>
    </lineage>
</organism>
<comment type="caution">
    <text evidence="4">The sequence shown here is derived from an EMBL/GenBank/DDBJ whole genome shotgun (WGS) entry which is preliminary data.</text>
</comment>
<reference evidence="4" key="1">
    <citation type="journal article" date="2023" name="Mol. Biol. Evol.">
        <title>Third-Generation Sequencing Reveals the Adaptive Role of the Epigenome in Three Deep-Sea Polychaetes.</title>
        <authorList>
            <person name="Perez M."/>
            <person name="Aroh O."/>
            <person name="Sun Y."/>
            <person name="Lan Y."/>
            <person name="Juniper S.K."/>
            <person name="Young C.R."/>
            <person name="Angers B."/>
            <person name="Qian P.Y."/>
        </authorList>
    </citation>
    <scope>NUCLEOTIDE SEQUENCE</scope>
    <source>
        <strain evidence="4">R07B-5</strain>
    </source>
</reference>
<evidence type="ECO:0008006" key="6">
    <source>
        <dbReference type="Google" id="ProtNLM"/>
    </source>
</evidence>
<dbReference type="InterPro" id="IPR036291">
    <property type="entry name" value="NAD(P)-bd_dom_sf"/>
</dbReference>